<feature type="domain" description="FERM central" evidence="1">
    <location>
        <begin position="21"/>
        <end position="57"/>
    </location>
</feature>
<sequence length="64" mass="7482">MKKLWTNLIPGKNMNADLIFHYHKELPKLLRGYHKCSREEAVRLAALIYRVKFGEDKTGLVNLV</sequence>
<reference evidence="2" key="1">
    <citation type="journal article" date="2019" name="bioRxiv">
        <title>The Genome of the Zebra Mussel, Dreissena polymorpha: A Resource for Invasive Species Research.</title>
        <authorList>
            <person name="McCartney M.A."/>
            <person name="Auch B."/>
            <person name="Kono T."/>
            <person name="Mallez S."/>
            <person name="Zhang Y."/>
            <person name="Obille A."/>
            <person name="Becker A."/>
            <person name="Abrahante J.E."/>
            <person name="Garbe J."/>
            <person name="Badalamenti J.P."/>
            <person name="Herman A."/>
            <person name="Mangelson H."/>
            <person name="Liachko I."/>
            <person name="Sullivan S."/>
            <person name="Sone E.D."/>
            <person name="Koren S."/>
            <person name="Silverstein K.A.T."/>
            <person name="Beckman K.B."/>
            <person name="Gohl D.M."/>
        </authorList>
    </citation>
    <scope>NUCLEOTIDE SEQUENCE</scope>
    <source>
        <strain evidence="2">Duluth1</strain>
        <tissue evidence="2">Whole animal</tissue>
    </source>
</reference>
<evidence type="ECO:0000313" key="3">
    <source>
        <dbReference type="Proteomes" id="UP000828390"/>
    </source>
</evidence>
<dbReference type="Proteomes" id="UP000828390">
    <property type="component" value="Unassembled WGS sequence"/>
</dbReference>
<dbReference type="InterPro" id="IPR019748">
    <property type="entry name" value="FERM_central"/>
</dbReference>
<dbReference type="SUPFAM" id="SSF47031">
    <property type="entry name" value="Second domain of FERM"/>
    <property type="match status" value="1"/>
</dbReference>
<dbReference type="Gene3D" id="1.20.80.10">
    <property type="match status" value="1"/>
</dbReference>
<comment type="caution">
    <text evidence="2">The sequence shown here is derived from an EMBL/GenBank/DDBJ whole genome shotgun (WGS) entry which is preliminary data.</text>
</comment>
<dbReference type="InterPro" id="IPR014352">
    <property type="entry name" value="FERM/acyl-CoA-bd_prot_sf"/>
</dbReference>
<gene>
    <name evidence="2" type="ORF">DPMN_136924</name>
</gene>
<organism evidence="2 3">
    <name type="scientific">Dreissena polymorpha</name>
    <name type="common">Zebra mussel</name>
    <name type="synonym">Mytilus polymorpha</name>
    <dbReference type="NCBI Taxonomy" id="45954"/>
    <lineage>
        <taxon>Eukaryota</taxon>
        <taxon>Metazoa</taxon>
        <taxon>Spiralia</taxon>
        <taxon>Lophotrochozoa</taxon>
        <taxon>Mollusca</taxon>
        <taxon>Bivalvia</taxon>
        <taxon>Autobranchia</taxon>
        <taxon>Heteroconchia</taxon>
        <taxon>Euheterodonta</taxon>
        <taxon>Imparidentia</taxon>
        <taxon>Neoheterodontei</taxon>
        <taxon>Myida</taxon>
        <taxon>Dreissenoidea</taxon>
        <taxon>Dreissenidae</taxon>
        <taxon>Dreissena</taxon>
    </lineage>
</organism>
<evidence type="ECO:0000259" key="1">
    <source>
        <dbReference type="Pfam" id="PF00373"/>
    </source>
</evidence>
<evidence type="ECO:0000313" key="2">
    <source>
        <dbReference type="EMBL" id="KAH3808567.1"/>
    </source>
</evidence>
<keyword evidence="3" id="KW-1185">Reference proteome</keyword>
<name>A0A9D4JIB7_DREPO</name>
<dbReference type="EMBL" id="JAIWYP010000006">
    <property type="protein sequence ID" value="KAH3808567.1"/>
    <property type="molecule type" value="Genomic_DNA"/>
</dbReference>
<proteinExistence type="predicted"/>
<dbReference type="Pfam" id="PF00373">
    <property type="entry name" value="FERM_M"/>
    <property type="match status" value="1"/>
</dbReference>
<dbReference type="AlphaFoldDB" id="A0A9D4JIB7"/>
<dbReference type="CDD" id="cd14473">
    <property type="entry name" value="FERM_B-lobe"/>
    <property type="match status" value="1"/>
</dbReference>
<protein>
    <recommendedName>
        <fullName evidence="1">FERM central domain-containing protein</fullName>
    </recommendedName>
</protein>
<dbReference type="InterPro" id="IPR035963">
    <property type="entry name" value="FERM_2"/>
</dbReference>
<reference evidence="2" key="2">
    <citation type="submission" date="2020-11" db="EMBL/GenBank/DDBJ databases">
        <authorList>
            <person name="McCartney M.A."/>
            <person name="Auch B."/>
            <person name="Kono T."/>
            <person name="Mallez S."/>
            <person name="Becker A."/>
            <person name="Gohl D.M."/>
            <person name="Silverstein K.A.T."/>
            <person name="Koren S."/>
            <person name="Bechman K.B."/>
            <person name="Herman A."/>
            <person name="Abrahante J.E."/>
            <person name="Garbe J."/>
        </authorList>
    </citation>
    <scope>NUCLEOTIDE SEQUENCE</scope>
    <source>
        <strain evidence="2">Duluth1</strain>
        <tissue evidence="2">Whole animal</tissue>
    </source>
</reference>
<accession>A0A9D4JIB7</accession>